<dbReference type="Gene3D" id="3.40.50.150">
    <property type="entry name" value="Vaccinia Virus protein VP39"/>
    <property type="match status" value="1"/>
</dbReference>
<dbReference type="InterPro" id="IPR029063">
    <property type="entry name" value="SAM-dependent_MTases_sf"/>
</dbReference>
<comment type="caution">
    <text evidence="3">The sequence shown here is derived from an EMBL/GenBank/DDBJ whole genome shotgun (WGS) entry which is preliminary data.</text>
</comment>
<evidence type="ECO:0008006" key="5">
    <source>
        <dbReference type="Google" id="ProtNLM"/>
    </source>
</evidence>
<keyword evidence="1" id="KW-0489">Methyltransferase</keyword>
<keyword evidence="4" id="KW-1185">Reference proteome</keyword>
<evidence type="ECO:0000313" key="4">
    <source>
        <dbReference type="Proteomes" id="UP001501727"/>
    </source>
</evidence>
<dbReference type="EMBL" id="BAAAZU010000031">
    <property type="protein sequence ID" value="GAA3932429.1"/>
    <property type="molecule type" value="Genomic_DNA"/>
</dbReference>
<protein>
    <recommendedName>
        <fullName evidence="5">S-adenosyl-L-methionine-dependent methyltransferase</fullName>
    </recommendedName>
</protein>
<accession>A0ABP7N062</accession>
<evidence type="ECO:0000256" key="2">
    <source>
        <dbReference type="ARBA" id="ARBA00022679"/>
    </source>
</evidence>
<sequence>MLIAAAEILAAGDQARDALRARLARACLAACGDAGRRLLRLADSAAGRMLLRLSEFAVLPGIAAHYGWRKRHLWRWVHDDAVAGTRQLLVLGAGFDALGPRMAARHRSLRVFEVDRPGTIAIRTRALQACGIPRSRLALRAADFAQDRLRDTLRSLGADGFDRNAPTTVVAEGLLMYLPLPAVAALYDDLRAHCRAPASVVATAMECDARGAPGFRRQRPWLQRWLARRGEPFAWGAARAQLPAVMAAAGIALRETIDPETPRDPDPCPGEWLFRGTLHR</sequence>
<proteinExistence type="predicted"/>
<dbReference type="PANTHER" id="PTHR43619">
    <property type="entry name" value="S-ADENOSYL-L-METHIONINE-DEPENDENT METHYLTRANSFERASE YKTD-RELATED"/>
    <property type="match status" value="1"/>
</dbReference>
<dbReference type="Pfam" id="PF04072">
    <property type="entry name" value="LCM"/>
    <property type="match status" value="1"/>
</dbReference>
<dbReference type="SUPFAM" id="SSF53335">
    <property type="entry name" value="S-adenosyl-L-methionine-dependent methyltransferases"/>
    <property type="match status" value="1"/>
</dbReference>
<gene>
    <name evidence="3" type="ORF">GCM10022229_27520</name>
</gene>
<dbReference type="Proteomes" id="UP001501727">
    <property type="component" value="Unassembled WGS sequence"/>
</dbReference>
<evidence type="ECO:0000256" key="1">
    <source>
        <dbReference type="ARBA" id="ARBA00022603"/>
    </source>
</evidence>
<name>A0ABP7N062_9GAMM</name>
<keyword evidence="2" id="KW-0808">Transferase</keyword>
<dbReference type="InterPro" id="IPR007213">
    <property type="entry name" value="Ppm1/Ppm2/Tcmp"/>
</dbReference>
<dbReference type="PANTHER" id="PTHR43619:SF2">
    <property type="entry name" value="S-ADENOSYL-L-METHIONINE-DEPENDENT METHYLTRANSFERASES SUPERFAMILY PROTEIN"/>
    <property type="match status" value="1"/>
</dbReference>
<evidence type="ECO:0000313" key="3">
    <source>
        <dbReference type="EMBL" id="GAA3932429.1"/>
    </source>
</evidence>
<reference evidence="4" key="1">
    <citation type="journal article" date="2019" name="Int. J. Syst. Evol. Microbiol.">
        <title>The Global Catalogue of Microorganisms (GCM) 10K type strain sequencing project: providing services to taxonomists for standard genome sequencing and annotation.</title>
        <authorList>
            <consortium name="The Broad Institute Genomics Platform"/>
            <consortium name="The Broad Institute Genome Sequencing Center for Infectious Disease"/>
            <person name="Wu L."/>
            <person name="Ma J."/>
        </authorList>
    </citation>
    <scope>NUCLEOTIDE SEQUENCE [LARGE SCALE GENOMIC DNA]</scope>
    <source>
        <strain evidence="4">JCM 16916</strain>
    </source>
</reference>
<organism evidence="3 4">
    <name type="scientific">Luteimonas lutimaris</name>
    <dbReference type="NCBI Taxonomy" id="698645"/>
    <lineage>
        <taxon>Bacteria</taxon>
        <taxon>Pseudomonadati</taxon>
        <taxon>Pseudomonadota</taxon>
        <taxon>Gammaproteobacteria</taxon>
        <taxon>Lysobacterales</taxon>
        <taxon>Lysobacteraceae</taxon>
        <taxon>Luteimonas</taxon>
    </lineage>
</organism>